<dbReference type="HAMAP" id="MF_00187">
    <property type="entry name" value="FdhD"/>
    <property type="match status" value="1"/>
</dbReference>
<dbReference type="Pfam" id="PF02634">
    <property type="entry name" value="FdhD-NarQ"/>
    <property type="match status" value="1"/>
</dbReference>
<comment type="similarity">
    <text evidence="3">Belongs to the FdhD family.</text>
</comment>
<sequence>MRPWATSQVQSVGPDGAAPDIRRLAEEVPVALCYDGSTHAVMLASPADLDDFALGFSLSEGIVERPDQIARIERADHDEGIELRIWLAPGLGARLAGRRRSMVGPVGCGLCGVESLAAATRPLPVLPPGGLCLTPPEIAEAMTALGLGQELHGATRAAHAAGFWTRSEGLVALCEDVGRHNALDKLVGRLARLGRDASGGAILLTSRVSIELVQKAVLARAPALIAVSAPTLRAVAAAEAAGLTLVARARGQSLDIHSHARRIAAAEIPHDP</sequence>
<dbReference type="SUPFAM" id="SSF53927">
    <property type="entry name" value="Cytidine deaminase-like"/>
    <property type="match status" value="1"/>
</dbReference>
<dbReference type="GO" id="GO:0097163">
    <property type="term" value="F:sulfur carrier activity"/>
    <property type="evidence" value="ECO:0007669"/>
    <property type="project" value="UniProtKB-UniRule"/>
</dbReference>
<dbReference type="eggNOG" id="COG1526">
    <property type="taxonomic scope" value="Bacteria"/>
</dbReference>
<dbReference type="Gene3D" id="3.40.140.10">
    <property type="entry name" value="Cytidine Deaminase, domain 2"/>
    <property type="match status" value="1"/>
</dbReference>
<dbReference type="GO" id="GO:0006777">
    <property type="term" value="P:Mo-molybdopterin cofactor biosynthetic process"/>
    <property type="evidence" value="ECO:0007669"/>
    <property type="project" value="UniProtKB-UniRule"/>
</dbReference>
<dbReference type="KEGG" id="rsu:NHU_01409"/>
<proteinExistence type="inferred from homology"/>
<keyword evidence="2 3" id="KW-0501">Molybdenum cofactor biosynthesis</keyword>
<gene>
    <name evidence="3 4" type="primary">fdhD</name>
    <name evidence="4" type="ORF">NHU_01409</name>
</gene>
<dbReference type="AlphaFoldDB" id="A0A0D6B072"/>
<dbReference type="PANTHER" id="PTHR30592">
    <property type="entry name" value="FORMATE DEHYDROGENASE"/>
    <property type="match status" value="1"/>
</dbReference>
<dbReference type="Gene3D" id="3.10.20.10">
    <property type="match status" value="1"/>
</dbReference>
<dbReference type="Proteomes" id="UP000064912">
    <property type="component" value="Chromosome"/>
</dbReference>
<comment type="subcellular location">
    <subcellularLocation>
        <location evidence="3">Cytoplasm</location>
    </subcellularLocation>
</comment>
<evidence type="ECO:0000256" key="3">
    <source>
        <dbReference type="HAMAP-Rule" id="MF_00187"/>
    </source>
</evidence>
<dbReference type="PATRIC" id="fig|35806.4.peg.1455"/>
<reference evidence="4 5" key="1">
    <citation type="submission" date="2015-02" db="EMBL/GenBank/DDBJ databases">
        <title>Genome sequene of Rhodovulum sulfidophilum DSM 2351.</title>
        <authorList>
            <person name="Nagao N."/>
        </authorList>
    </citation>
    <scope>NUCLEOTIDE SEQUENCE [LARGE SCALE GENOMIC DNA]</scope>
    <source>
        <strain evidence="4 5">DSM 2351</strain>
    </source>
</reference>
<organism evidence="4 5">
    <name type="scientific">Rhodovulum sulfidophilum</name>
    <name type="common">Rhodobacter sulfidophilus</name>
    <dbReference type="NCBI Taxonomy" id="35806"/>
    <lineage>
        <taxon>Bacteria</taxon>
        <taxon>Pseudomonadati</taxon>
        <taxon>Pseudomonadota</taxon>
        <taxon>Alphaproteobacteria</taxon>
        <taxon>Rhodobacterales</taxon>
        <taxon>Paracoccaceae</taxon>
        <taxon>Rhodovulum</taxon>
    </lineage>
</organism>
<comment type="function">
    <text evidence="3">Required for formate dehydrogenase (FDH) activity. Acts as a sulfur carrier protein that transfers sulfur from IscS to the molybdenum cofactor prior to its insertion into FDH.</text>
</comment>
<dbReference type="GO" id="GO:0005737">
    <property type="term" value="C:cytoplasm"/>
    <property type="evidence" value="ECO:0007669"/>
    <property type="project" value="UniProtKB-SubCell"/>
</dbReference>
<evidence type="ECO:0000313" key="5">
    <source>
        <dbReference type="Proteomes" id="UP000064912"/>
    </source>
</evidence>
<dbReference type="NCBIfam" id="TIGR00129">
    <property type="entry name" value="fdhD_narQ"/>
    <property type="match status" value="1"/>
</dbReference>
<protein>
    <recommendedName>
        <fullName evidence="3">Sulfur carrier protein FdhD</fullName>
    </recommendedName>
</protein>
<name>A0A0D6B072_RHOSU</name>
<evidence type="ECO:0000313" key="4">
    <source>
        <dbReference type="EMBL" id="BAQ68568.1"/>
    </source>
</evidence>
<dbReference type="EMBL" id="AP014800">
    <property type="protein sequence ID" value="BAQ68568.1"/>
    <property type="molecule type" value="Genomic_DNA"/>
</dbReference>
<evidence type="ECO:0000256" key="2">
    <source>
        <dbReference type="ARBA" id="ARBA00023150"/>
    </source>
</evidence>
<dbReference type="InterPro" id="IPR016193">
    <property type="entry name" value="Cytidine_deaminase-like"/>
</dbReference>
<dbReference type="GO" id="GO:0016783">
    <property type="term" value="F:sulfurtransferase activity"/>
    <property type="evidence" value="ECO:0007669"/>
    <property type="project" value="InterPro"/>
</dbReference>
<dbReference type="RefSeq" id="WP_060834354.1">
    <property type="nucleotide sequence ID" value="NZ_JAESJG010000028.1"/>
</dbReference>
<accession>A0A0D6B072</accession>
<feature type="active site" description="Cysteine persulfide intermediate" evidence="3">
    <location>
        <position position="108"/>
    </location>
</feature>
<comment type="caution">
    <text evidence="3">Lacks conserved residue(s) required for the propagation of feature annotation.</text>
</comment>
<dbReference type="InterPro" id="IPR003786">
    <property type="entry name" value="FdhD"/>
</dbReference>
<dbReference type="PANTHER" id="PTHR30592:SF1">
    <property type="entry name" value="SULFUR CARRIER PROTEIN FDHD"/>
    <property type="match status" value="1"/>
</dbReference>
<keyword evidence="1 3" id="KW-0963">Cytoplasm</keyword>
<dbReference type="PIRSF" id="PIRSF015626">
    <property type="entry name" value="FdhD"/>
    <property type="match status" value="1"/>
</dbReference>
<evidence type="ECO:0000256" key="1">
    <source>
        <dbReference type="ARBA" id="ARBA00022490"/>
    </source>
</evidence>